<keyword evidence="3" id="KW-1185">Reference proteome</keyword>
<proteinExistence type="predicted"/>
<gene>
    <name evidence="2" type="ORF">AWRI4233_LOCUS9707</name>
</gene>
<reference evidence="2" key="1">
    <citation type="submission" date="2020-06" db="EMBL/GenBank/DDBJ databases">
        <authorList>
            <person name="Onetto C."/>
        </authorList>
    </citation>
    <scope>NUCLEOTIDE SEQUENCE</scope>
</reference>
<evidence type="ECO:0000256" key="1">
    <source>
        <dbReference type="SAM" id="MobiDB-lite"/>
    </source>
</evidence>
<feature type="region of interest" description="Disordered" evidence="1">
    <location>
        <begin position="62"/>
        <end position="124"/>
    </location>
</feature>
<accession>A0A9N8PNW8</accession>
<comment type="caution">
    <text evidence="2">The sequence shown here is derived from an EMBL/GenBank/DDBJ whole genome shotgun (WGS) entry which is preliminary data.</text>
</comment>
<evidence type="ECO:0000313" key="2">
    <source>
        <dbReference type="EMBL" id="CAD0100882.1"/>
    </source>
</evidence>
<evidence type="ECO:0000313" key="3">
    <source>
        <dbReference type="Proteomes" id="UP000714618"/>
    </source>
</evidence>
<feature type="compositionally biased region" description="Low complexity" evidence="1">
    <location>
        <begin position="99"/>
        <end position="124"/>
    </location>
</feature>
<sequence>MSQQRTPGPPPRQGTLNIITFGEPQESTSVRAIRSHAAKAGWKSRKNSKTLAAKNALLGSTAEAAPAAAQPAPPRHKNLPAVPSRLGDDIARSIVPPLDSHNSPSPPSTNSSHSTPSSTHSAHDTAMASITDDIDLPKSGTTSHDEEDIDHGNHHALQLITKEPTGSQFSSIVHPSQLGSTHDPFSQFPVRWEESFGPLIHFYRKCLGEVWMGLISADWGQQGNIEFVDFALEISISQREPAMFYGVLSNTSVMAPASNSLSMRQQPYMSQWLRHKAVESLREAIMDPKRAYTDAVILAVNHVFFNEALRYERDIALNVHGPAVKRMVDARGGLSVIAADGRNGLILSRYLSWCDRIVASTLDSEPLFGNYVEDPTVGRTQWNGMWSKVQTIL</sequence>
<protein>
    <recommendedName>
        <fullName evidence="4">Transcription factor domain-containing protein</fullName>
    </recommendedName>
</protein>
<organism evidence="2 3">
    <name type="scientific">Aureobasidium mustum</name>
    <dbReference type="NCBI Taxonomy" id="2773714"/>
    <lineage>
        <taxon>Eukaryota</taxon>
        <taxon>Fungi</taxon>
        <taxon>Dikarya</taxon>
        <taxon>Ascomycota</taxon>
        <taxon>Pezizomycotina</taxon>
        <taxon>Dothideomycetes</taxon>
        <taxon>Dothideomycetidae</taxon>
        <taxon>Dothideales</taxon>
        <taxon>Saccotheciaceae</taxon>
        <taxon>Aureobasidium</taxon>
    </lineage>
</organism>
<dbReference type="Proteomes" id="UP000714618">
    <property type="component" value="Unassembled WGS sequence"/>
</dbReference>
<dbReference type="AlphaFoldDB" id="A0A9N8PNW8"/>
<dbReference type="PANTHER" id="PTHR37540">
    <property type="entry name" value="TRANSCRIPTION FACTOR (ACR-2), PUTATIVE-RELATED-RELATED"/>
    <property type="match status" value="1"/>
</dbReference>
<dbReference type="OrthoDB" id="4158087at2759"/>
<dbReference type="PANTHER" id="PTHR37540:SF5">
    <property type="entry name" value="TRANSCRIPTION FACTOR DOMAIN-CONTAINING PROTEIN"/>
    <property type="match status" value="1"/>
</dbReference>
<dbReference type="EMBL" id="CAIJEO010000013">
    <property type="protein sequence ID" value="CAD0100882.1"/>
    <property type="molecule type" value="Genomic_DNA"/>
</dbReference>
<name>A0A9N8PNW8_9PEZI</name>
<evidence type="ECO:0008006" key="4">
    <source>
        <dbReference type="Google" id="ProtNLM"/>
    </source>
</evidence>